<feature type="coiled-coil region" evidence="1">
    <location>
        <begin position="52"/>
        <end position="86"/>
    </location>
</feature>
<keyword evidence="3" id="KW-1185">Reference proteome</keyword>
<evidence type="ECO:0000313" key="3">
    <source>
        <dbReference type="Proteomes" id="UP000798488"/>
    </source>
</evidence>
<dbReference type="Proteomes" id="UP000798488">
    <property type="component" value="Unassembled WGS sequence"/>
</dbReference>
<accession>A0A9D2WN64</accession>
<dbReference type="GO" id="GO:0004803">
    <property type="term" value="F:transposase activity"/>
    <property type="evidence" value="ECO:0007669"/>
    <property type="project" value="InterPro"/>
</dbReference>
<dbReference type="GO" id="GO:0003677">
    <property type="term" value="F:DNA binding"/>
    <property type="evidence" value="ECO:0007669"/>
    <property type="project" value="InterPro"/>
</dbReference>
<dbReference type="SUPFAM" id="SSF46689">
    <property type="entry name" value="Homeodomain-like"/>
    <property type="match status" value="1"/>
</dbReference>
<dbReference type="Pfam" id="PF01527">
    <property type="entry name" value="HTH_Tnp_1"/>
    <property type="match status" value="1"/>
</dbReference>
<comment type="caution">
    <text evidence="2">The sequence shown here is derived from an EMBL/GenBank/DDBJ whole genome shotgun (WGS) entry which is preliminary data.</text>
</comment>
<dbReference type="AlphaFoldDB" id="A0A9D2WN64"/>
<name>A0A9D2WN64_9FIRM</name>
<dbReference type="RefSeq" id="WP_161822955.1">
    <property type="nucleotide sequence ID" value="NZ_LSRS01000006.1"/>
</dbReference>
<dbReference type="OrthoDB" id="1666255at2"/>
<dbReference type="GO" id="GO:0006313">
    <property type="term" value="P:DNA transposition"/>
    <property type="evidence" value="ECO:0007669"/>
    <property type="project" value="InterPro"/>
</dbReference>
<evidence type="ECO:0000313" key="2">
    <source>
        <dbReference type="EMBL" id="KAF1084278.1"/>
    </source>
</evidence>
<sequence>MGSHNNRYDDEFKTSAVKLVLEKDRTISAVAKDLGISQPALRLWVKASTEPEDATTKRLAELEAENKKLKKQLDNANDTVEILKKSVAIFVKPQN</sequence>
<organism evidence="2 3">
    <name type="scientific">Sporotomaculum syntrophicum</name>
    <dbReference type="NCBI Taxonomy" id="182264"/>
    <lineage>
        <taxon>Bacteria</taxon>
        <taxon>Bacillati</taxon>
        <taxon>Bacillota</taxon>
        <taxon>Clostridia</taxon>
        <taxon>Eubacteriales</taxon>
        <taxon>Desulfallaceae</taxon>
        <taxon>Sporotomaculum</taxon>
    </lineage>
</organism>
<dbReference type="InterPro" id="IPR009057">
    <property type="entry name" value="Homeodomain-like_sf"/>
</dbReference>
<dbReference type="Gene3D" id="1.10.10.60">
    <property type="entry name" value="Homeodomain-like"/>
    <property type="match status" value="1"/>
</dbReference>
<reference evidence="2" key="1">
    <citation type="submission" date="2016-02" db="EMBL/GenBank/DDBJ databases">
        <title>Draft Genome Sequence of Sporotomaculum syntrophicum Strain FB, a Syntrophic Benzoate Degrader.</title>
        <authorList>
            <person name="Nobu M.K."/>
            <person name="Narihiro T."/>
            <person name="Qiu Y.-L."/>
            <person name="Ohashi A."/>
            <person name="Liu W.-T."/>
            <person name="Yuji S."/>
        </authorList>
    </citation>
    <scope>NUCLEOTIDE SEQUENCE</scope>
    <source>
        <strain evidence="2">FB</strain>
    </source>
</reference>
<dbReference type="InterPro" id="IPR002514">
    <property type="entry name" value="Transposase_8"/>
</dbReference>
<proteinExistence type="predicted"/>
<evidence type="ECO:0000256" key="1">
    <source>
        <dbReference type="SAM" id="Coils"/>
    </source>
</evidence>
<protein>
    <submittedName>
        <fullName evidence="2">Transposase</fullName>
    </submittedName>
</protein>
<dbReference type="EMBL" id="LSRS01000006">
    <property type="protein sequence ID" value="KAF1084278.1"/>
    <property type="molecule type" value="Genomic_DNA"/>
</dbReference>
<keyword evidence="1" id="KW-0175">Coiled coil</keyword>
<gene>
    <name evidence="2" type="ORF">SPSYN_02682</name>
</gene>